<feature type="region of interest" description="Disordered" evidence="1">
    <location>
        <begin position="69"/>
        <end position="92"/>
    </location>
</feature>
<gene>
    <name evidence="2" type="primary">A04g507600.1_BraROA</name>
    <name evidence="2" type="ORF">IGI04_016624</name>
</gene>
<evidence type="ECO:0000313" key="3">
    <source>
        <dbReference type="Proteomes" id="UP000823674"/>
    </source>
</evidence>
<keyword evidence="3" id="KW-1185">Reference proteome</keyword>
<protein>
    <submittedName>
        <fullName evidence="2">Uncharacterized protein</fullName>
    </submittedName>
</protein>
<comment type="caution">
    <text evidence="2">The sequence shown here is derived from an EMBL/GenBank/DDBJ whole genome shotgun (WGS) entry which is preliminary data.</text>
</comment>
<evidence type="ECO:0000256" key="1">
    <source>
        <dbReference type="SAM" id="MobiDB-lite"/>
    </source>
</evidence>
<reference evidence="2 3" key="1">
    <citation type="submission" date="2021-03" db="EMBL/GenBank/DDBJ databases">
        <authorList>
            <person name="King G.J."/>
            <person name="Bancroft I."/>
            <person name="Baten A."/>
            <person name="Bloomfield J."/>
            <person name="Borpatragohain P."/>
            <person name="He Z."/>
            <person name="Irish N."/>
            <person name="Irwin J."/>
            <person name="Liu K."/>
            <person name="Mauleon R.P."/>
            <person name="Moore J."/>
            <person name="Morris R."/>
            <person name="Ostergaard L."/>
            <person name="Wang B."/>
            <person name="Wells R."/>
        </authorList>
    </citation>
    <scope>NUCLEOTIDE SEQUENCE [LARGE SCALE GENOMIC DNA]</scope>
    <source>
        <strain evidence="2">R-o-18</strain>
        <tissue evidence="2">Leaf</tissue>
    </source>
</reference>
<accession>A0ABQ7MTH6</accession>
<proteinExistence type="predicted"/>
<feature type="non-terminal residue" evidence="2">
    <location>
        <position position="1"/>
    </location>
</feature>
<evidence type="ECO:0000313" key="2">
    <source>
        <dbReference type="EMBL" id="KAG5402017.1"/>
    </source>
</evidence>
<organism evidence="2 3">
    <name type="scientific">Brassica rapa subsp. trilocularis</name>
    <dbReference type="NCBI Taxonomy" id="1813537"/>
    <lineage>
        <taxon>Eukaryota</taxon>
        <taxon>Viridiplantae</taxon>
        <taxon>Streptophyta</taxon>
        <taxon>Embryophyta</taxon>
        <taxon>Tracheophyta</taxon>
        <taxon>Spermatophyta</taxon>
        <taxon>Magnoliopsida</taxon>
        <taxon>eudicotyledons</taxon>
        <taxon>Gunneridae</taxon>
        <taxon>Pentapetalae</taxon>
        <taxon>rosids</taxon>
        <taxon>malvids</taxon>
        <taxon>Brassicales</taxon>
        <taxon>Brassicaceae</taxon>
        <taxon>Brassiceae</taxon>
        <taxon>Brassica</taxon>
    </lineage>
</organism>
<sequence length="283" mass="32225">EPPFVSHCFEALRGLWLQKELLIRQLLHQPLLEGWIVYLEKISVTRIFLRALRVSDWKVRYESNRSCQENSGRGYKRIQPTGTAMGPRGQEGEQGQISKAAQGYISEILRVSGQETVEYERYPRPALALVLEKVRPGFVQESFESSKAMAGAVSKGRALQTKGSRPDQIPFVHVIGIQSQSLLNTKDSNKDDKRLIFVCLICREDDRERMVVRRIKFEELRPGQIHDLEMAEQSGDVSQIVPGHLFPRQNYGISEQIMKRNEALDIIMFGSPEQVYGVSGLIL</sequence>
<name>A0ABQ7MTH6_BRACM</name>
<dbReference type="Proteomes" id="UP000823674">
    <property type="component" value="Chromosome A04"/>
</dbReference>
<dbReference type="EMBL" id="JADBGQ010000004">
    <property type="protein sequence ID" value="KAG5402017.1"/>
    <property type="molecule type" value="Genomic_DNA"/>
</dbReference>